<protein>
    <submittedName>
        <fullName evidence="3">Peptidase M24</fullName>
    </submittedName>
</protein>
<name>A0ABQ5LZP2_9RHOB</name>
<reference evidence="3" key="1">
    <citation type="journal article" date="2023" name="Int. J. Syst. Evol. Microbiol.">
        <title>Sinisalibacter aestuarii sp. nov., isolated from estuarine sediment of the Arakawa River.</title>
        <authorList>
            <person name="Arafat S.T."/>
            <person name="Hirano S."/>
            <person name="Sato A."/>
            <person name="Takeuchi K."/>
            <person name="Yasuda T."/>
            <person name="Terahara T."/>
            <person name="Hamada M."/>
            <person name="Kobayashi T."/>
        </authorList>
    </citation>
    <scope>NUCLEOTIDE SEQUENCE</scope>
    <source>
        <strain evidence="3">B-399</strain>
    </source>
</reference>
<dbReference type="Gene3D" id="3.90.230.10">
    <property type="entry name" value="Creatinase/methionine aminopeptidase superfamily"/>
    <property type="match status" value="1"/>
</dbReference>
<dbReference type="InterPro" id="IPR000994">
    <property type="entry name" value="Pept_M24"/>
</dbReference>
<feature type="domain" description="Creatinase N-terminal" evidence="2">
    <location>
        <begin position="7"/>
        <end position="126"/>
    </location>
</feature>
<keyword evidence="4" id="KW-1185">Reference proteome</keyword>
<dbReference type="InterPro" id="IPR036005">
    <property type="entry name" value="Creatinase/aminopeptidase-like"/>
</dbReference>
<evidence type="ECO:0000313" key="4">
    <source>
        <dbReference type="Proteomes" id="UP001144205"/>
    </source>
</evidence>
<dbReference type="Pfam" id="PF01321">
    <property type="entry name" value="Creatinase_N"/>
    <property type="match status" value="1"/>
</dbReference>
<dbReference type="EMBL" id="BROH01000013">
    <property type="protein sequence ID" value="GKY89647.1"/>
    <property type="molecule type" value="Genomic_DNA"/>
</dbReference>
<dbReference type="RefSeq" id="WP_281843671.1">
    <property type="nucleotide sequence ID" value="NZ_BROH01000013.1"/>
</dbReference>
<dbReference type="PANTHER" id="PTHR46112:SF3">
    <property type="entry name" value="AMINOPEPTIDASE YPDF"/>
    <property type="match status" value="1"/>
</dbReference>
<dbReference type="InterPro" id="IPR029149">
    <property type="entry name" value="Creatin/AminoP/Spt16_N"/>
</dbReference>
<accession>A0ABQ5LZP2</accession>
<dbReference type="InterPro" id="IPR000587">
    <property type="entry name" value="Creatinase_N"/>
</dbReference>
<feature type="domain" description="Peptidase M24" evidence="1">
    <location>
        <begin position="148"/>
        <end position="346"/>
    </location>
</feature>
<dbReference type="PRINTS" id="PR00599">
    <property type="entry name" value="MAPEPTIDASE"/>
</dbReference>
<evidence type="ECO:0000259" key="2">
    <source>
        <dbReference type="Pfam" id="PF01321"/>
    </source>
</evidence>
<organism evidence="3 4">
    <name type="scientific">Sinisalibacter aestuarii</name>
    <dbReference type="NCBI Taxonomy" id="2949426"/>
    <lineage>
        <taxon>Bacteria</taxon>
        <taxon>Pseudomonadati</taxon>
        <taxon>Pseudomonadota</taxon>
        <taxon>Alphaproteobacteria</taxon>
        <taxon>Rhodobacterales</taxon>
        <taxon>Roseobacteraceae</taxon>
        <taxon>Sinisalibacter</taxon>
    </lineage>
</organism>
<evidence type="ECO:0000259" key="1">
    <source>
        <dbReference type="Pfam" id="PF00557"/>
    </source>
</evidence>
<dbReference type="Gene3D" id="3.40.350.10">
    <property type="entry name" value="Creatinase/prolidase N-terminal domain"/>
    <property type="match status" value="1"/>
</dbReference>
<proteinExistence type="predicted"/>
<dbReference type="Proteomes" id="UP001144205">
    <property type="component" value="Unassembled WGS sequence"/>
</dbReference>
<dbReference type="InterPro" id="IPR001714">
    <property type="entry name" value="Pept_M24_MAP"/>
</dbReference>
<gene>
    <name evidence="3" type="primary">pepQ1</name>
    <name evidence="3" type="ORF">STA1M1_35160</name>
</gene>
<dbReference type="SUPFAM" id="SSF55920">
    <property type="entry name" value="Creatinase/aminopeptidase"/>
    <property type="match status" value="1"/>
</dbReference>
<dbReference type="SUPFAM" id="SSF53092">
    <property type="entry name" value="Creatinase/prolidase N-terminal domain"/>
    <property type="match status" value="1"/>
</dbReference>
<evidence type="ECO:0000313" key="3">
    <source>
        <dbReference type="EMBL" id="GKY89647.1"/>
    </source>
</evidence>
<sequence length="363" mass="39242">MTKTQDRLTRLRARMEAEGIDLVALGPGAHMDWLMGFHPHPDERPCLACITREAAAFLMPALNAEGSRPHTDLPFHEWSDAEGPDGAFSTLLDALGAKSARRIVLDETMRADFAALVQDALPDAERRFTASTIGYLRMRKDDDEYRVLKQNALIADQAMEAGWAAMAAGMSELEVAAVIRERFKALGAEPLFTIVGAGGNGAFPHHHTGETRLAQGDAVVMDIGGGMNGYSSDMTRMAVLGTPPEGYDEVHAIVEAAVQAAMKAARPGAKAHEVDDAARGVIAAAGYGEYFVHRTGHGMGVEVHEQPYMTSVSQTVLEPGMVFSIEPGIYLPGRFGIRLEDIVILRDDGPEILSELPRKLKVL</sequence>
<dbReference type="InterPro" id="IPR050659">
    <property type="entry name" value="Peptidase_M24B"/>
</dbReference>
<dbReference type="Pfam" id="PF00557">
    <property type="entry name" value="Peptidase_M24"/>
    <property type="match status" value="1"/>
</dbReference>
<dbReference type="PANTHER" id="PTHR46112">
    <property type="entry name" value="AMINOPEPTIDASE"/>
    <property type="match status" value="1"/>
</dbReference>
<comment type="caution">
    <text evidence="3">The sequence shown here is derived from an EMBL/GenBank/DDBJ whole genome shotgun (WGS) entry which is preliminary data.</text>
</comment>